<accession>A0A437SU29</accession>
<evidence type="ECO:0000259" key="2">
    <source>
        <dbReference type="Pfam" id="PF06172"/>
    </source>
</evidence>
<comment type="caution">
    <text evidence="3">The sequence shown here is derived from an EMBL/GenBank/DDBJ whole genome shotgun (WGS) entry which is preliminary data.</text>
</comment>
<feature type="compositionally biased region" description="Basic and acidic residues" evidence="1">
    <location>
        <begin position="35"/>
        <end position="50"/>
    </location>
</feature>
<proteinExistence type="predicted"/>
<dbReference type="AlphaFoldDB" id="A0A437SU29"/>
<dbReference type="InterPro" id="IPR009327">
    <property type="entry name" value="Cupin_DUF985"/>
</dbReference>
<sequence length="195" mass="21762">MPDQIKDRSIGFSAAIGDAFRELLAGRSFGAHTEGPVKKQPKPELSPEEKAKQEAVMQKFYPNYMVDQSTRPGSYPMYLMIDKDHHSLLHTVQYGQSWMYSIGDAALVHCFTQDGNYYQVRLGLDKSKNEVHGFYADPGTFVAIETTGNNGVGFSQVSTDIPVGGDGAILVPRKDKLLQLFPNQRDIIERFSVDQ</sequence>
<evidence type="ECO:0000256" key="1">
    <source>
        <dbReference type="SAM" id="MobiDB-lite"/>
    </source>
</evidence>
<name>A0A437SU29_9LACO</name>
<dbReference type="Gene3D" id="2.60.120.10">
    <property type="entry name" value="Jelly Rolls"/>
    <property type="match status" value="1"/>
</dbReference>
<keyword evidence="4" id="KW-1185">Reference proteome</keyword>
<dbReference type="InterPro" id="IPR014710">
    <property type="entry name" value="RmlC-like_jellyroll"/>
</dbReference>
<protein>
    <submittedName>
        <fullName evidence="3">Sir2 silent information regulator family NAD-dependent deacetylase</fullName>
    </submittedName>
</protein>
<evidence type="ECO:0000313" key="3">
    <source>
        <dbReference type="EMBL" id="RVU70425.1"/>
    </source>
</evidence>
<organism evidence="3 4">
    <name type="scientific">Lactobacillus xujianguonis</name>
    <dbReference type="NCBI Taxonomy" id="2495899"/>
    <lineage>
        <taxon>Bacteria</taxon>
        <taxon>Bacillati</taxon>
        <taxon>Bacillota</taxon>
        <taxon>Bacilli</taxon>
        <taxon>Lactobacillales</taxon>
        <taxon>Lactobacillaceae</taxon>
        <taxon>Lactobacillus</taxon>
    </lineage>
</organism>
<feature type="domain" description="DUF985" evidence="2">
    <location>
        <begin position="66"/>
        <end position="150"/>
    </location>
</feature>
<dbReference type="SUPFAM" id="SSF51182">
    <property type="entry name" value="RmlC-like cupins"/>
    <property type="match status" value="1"/>
</dbReference>
<dbReference type="Pfam" id="PF06172">
    <property type="entry name" value="Cupin_5"/>
    <property type="match status" value="1"/>
</dbReference>
<evidence type="ECO:0000313" key="4">
    <source>
        <dbReference type="Proteomes" id="UP000288291"/>
    </source>
</evidence>
<feature type="region of interest" description="Disordered" evidence="1">
    <location>
        <begin position="31"/>
        <end position="50"/>
    </location>
</feature>
<dbReference type="InterPro" id="IPR011051">
    <property type="entry name" value="RmlC_Cupin_sf"/>
</dbReference>
<reference evidence="3 4" key="1">
    <citation type="submission" date="2018-12" db="EMBL/GenBank/DDBJ databases">
        <authorList>
            <person name="Meng J."/>
        </authorList>
    </citation>
    <scope>NUCLEOTIDE SEQUENCE [LARGE SCALE GENOMIC DNA]</scope>
    <source>
        <strain evidence="3 4">HT111-2</strain>
    </source>
</reference>
<gene>
    <name evidence="3" type="ORF">EJK17_07755</name>
</gene>
<dbReference type="Proteomes" id="UP000288291">
    <property type="component" value="Unassembled WGS sequence"/>
</dbReference>
<dbReference type="EMBL" id="RXIA01000020">
    <property type="protein sequence ID" value="RVU70425.1"/>
    <property type="molecule type" value="Genomic_DNA"/>
</dbReference>